<proteinExistence type="inferred from homology"/>
<dbReference type="InterPro" id="IPR036396">
    <property type="entry name" value="Cyt_P450_sf"/>
</dbReference>
<dbReference type="PRINTS" id="PR00465">
    <property type="entry name" value="EP450IV"/>
</dbReference>
<keyword evidence="5 6" id="KW-0349">Heme</keyword>
<dbReference type="GO" id="GO:0016705">
    <property type="term" value="F:oxidoreductase activity, acting on paired donors, with incorporation or reduction of molecular oxygen"/>
    <property type="evidence" value="ECO:0007669"/>
    <property type="project" value="InterPro"/>
</dbReference>
<dbReference type="EMBL" id="RDBM01000009">
    <property type="protein sequence ID" value="TXS33843.1"/>
    <property type="molecule type" value="Genomic_DNA"/>
</dbReference>
<dbReference type="AlphaFoldDB" id="A0A652LCL7"/>
<evidence type="ECO:0000256" key="5">
    <source>
        <dbReference type="PIRSR" id="PIRSR602403-1"/>
    </source>
</evidence>
<dbReference type="SUPFAM" id="SSF48264">
    <property type="entry name" value="Cytochrome P450"/>
    <property type="match status" value="1"/>
</dbReference>
<evidence type="ECO:0000256" key="2">
    <source>
        <dbReference type="ARBA" id="ARBA00010617"/>
    </source>
</evidence>
<gene>
    <name evidence="7" type="ORF">EAO74_01740</name>
</gene>
<dbReference type="PANTHER" id="PTHR24305">
    <property type="entry name" value="CYTOCHROME P450"/>
    <property type="match status" value="1"/>
</dbReference>
<evidence type="ECO:0000256" key="1">
    <source>
        <dbReference type="ARBA" id="ARBA00001971"/>
    </source>
</evidence>
<dbReference type="Gene3D" id="1.10.630.10">
    <property type="entry name" value="Cytochrome P450"/>
    <property type="match status" value="1"/>
</dbReference>
<dbReference type="InterPro" id="IPR001128">
    <property type="entry name" value="Cyt_P450"/>
</dbReference>
<keyword evidence="6" id="KW-0560">Oxidoreductase</keyword>
<name>A0A652LCL7_9ACTN</name>
<dbReference type="GO" id="GO:0004497">
    <property type="term" value="F:monooxygenase activity"/>
    <property type="evidence" value="ECO:0007669"/>
    <property type="project" value="UniProtKB-KW"/>
</dbReference>
<accession>A0A652LCL7</accession>
<reference evidence="7" key="1">
    <citation type="submission" date="2018-10" db="EMBL/GenBank/DDBJ databases">
        <authorList>
            <person name="Hariharan J."/>
            <person name="Choudoir M.J."/>
            <person name="Diebold P."/>
            <person name="Panke-Buisse K."/>
            <person name="Campbell A.N."/>
            <person name="Buckley D.H."/>
        </authorList>
    </citation>
    <scope>NUCLEOTIDE SEQUENCE</scope>
    <source>
        <strain evidence="7">Gb1</strain>
    </source>
</reference>
<protein>
    <submittedName>
        <fullName evidence="7">Cytochrome P450</fullName>
    </submittedName>
</protein>
<dbReference type="InterPro" id="IPR017972">
    <property type="entry name" value="Cyt_P450_CS"/>
</dbReference>
<dbReference type="PRINTS" id="PR00385">
    <property type="entry name" value="P450"/>
</dbReference>
<comment type="similarity">
    <text evidence="2 6">Belongs to the cytochrome P450 family.</text>
</comment>
<evidence type="ECO:0000256" key="4">
    <source>
        <dbReference type="ARBA" id="ARBA00023004"/>
    </source>
</evidence>
<feature type="binding site" description="axial binding residue" evidence="5">
    <location>
        <position position="398"/>
    </location>
    <ligand>
        <name>heme</name>
        <dbReference type="ChEBI" id="CHEBI:30413"/>
    </ligand>
    <ligandPart>
        <name>Fe</name>
        <dbReference type="ChEBI" id="CHEBI:18248"/>
    </ligandPart>
</feature>
<evidence type="ECO:0000256" key="3">
    <source>
        <dbReference type="ARBA" id="ARBA00022723"/>
    </source>
</evidence>
<dbReference type="GO" id="GO:0020037">
    <property type="term" value="F:heme binding"/>
    <property type="evidence" value="ECO:0007669"/>
    <property type="project" value="InterPro"/>
</dbReference>
<dbReference type="PANTHER" id="PTHR24305:SF166">
    <property type="entry name" value="CYTOCHROME P450 12A4, MITOCHONDRIAL-RELATED"/>
    <property type="match status" value="1"/>
</dbReference>
<dbReference type="PROSITE" id="PS00086">
    <property type="entry name" value="CYTOCHROME_P450"/>
    <property type="match status" value="1"/>
</dbReference>
<comment type="caution">
    <text evidence="7">The sequence shown here is derived from an EMBL/GenBank/DDBJ whole genome shotgun (WGS) entry which is preliminary data.</text>
</comment>
<evidence type="ECO:0000256" key="6">
    <source>
        <dbReference type="RuleBase" id="RU000461"/>
    </source>
</evidence>
<dbReference type="GO" id="GO:0005506">
    <property type="term" value="F:iron ion binding"/>
    <property type="evidence" value="ECO:0007669"/>
    <property type="project" value="InterPro"/>
</dbReference>
<keyword evidence="4 5" id="KW-0408">Iron</keyword>
<organism evidence="7">
    <name type="scientific">Streptomyces sp. gb1(2016)</name>
    <dbReference type="NCBI Taxonomy" id="1828321"/>
    <lineage>
        <taxon>Bacteria</taxon>
        <taxon>Bacillati</taxon>
        <taxon>Actinomycetota</taxon>
        <taxon>Actinomycetes</taxon>
        <taxon>Kitasatosporales</taxon>
        <taxon>Streptomycetaceae</taxon>
        <taxon>Streptomyces</taxon>
    </lineage>
</organism>
<keyword evidence="3 5" id="KW-0479">Metal-binding</keyword>
<dbReference type="Pfam" id="PF00067">
    <property type="entry name" value="p450"/>
    <property type="match status" value="1"/>
</dbReference>
<dbReference type="InterPro" id="IPR002403">
    <property type="entry name" value="Cyt_P450_E_grp-IV"/>
</dbReference>
<comment type="cofactor">
    <cofactor evidence="1 5">
        <name>heme</name>
        <dbReference type="ChEBI" id="CHEBI:30413"/>
    </cofactor>
</comment>
<keyword evidence="6" id="KW-0503">Monooxygenase</keyword>
<sequence length="459" mass="51092">MTLVAPPPIPRAAGSVPLLGHAIQLIRDNLGFIASLRTHYGPLVEITLQPGTRTLIVQDPDLIRTMLTDLGPSLDKGRFFEKMGQLLGDSVVTAAGQKHVRKRRQLQPAFGRPKIAHYVDIMRAETDSAVDTWVPGRQLDVHRAMIRLSLDMLAKTIFADSLDDATFRRLRDDLSVVMNGVGARVMLPDWVERLPLPHNRRFNTARDAVRATIEKAVTELQETGRDTGDMLSLLLRATDEETGRPLTGHQISSEILTLAVAGTETTASVLSWTLYELARNPEVERAVLAELDTVLGSRPIAFADLPHLPYLDRVIREALRLHHTGWLVTRRTVTRTQLGPWSIPAGTELAYCQHALHRDPAFFPDPLTFDPDRWLDDAQAEAFTPGAFLPFGAGKHKCIGDRFALTELVTAISTIIRRVRFAPPPHHQEVRPVAQATVRPSTLLMTAHQRIEPAEQQEP</sequence>
<dbReference type="InterPro" id="IPR050121">
    <property type="entry name" value="Cytochrome_P450_monoxygenase"/>
</dbReference>
<evidence type="ECO:0000313" key="7">
    <source>
        <dbReference type="EMBL" id="TXS33843.1"/>
    </source>
</evidence>